<evidence type="ECO:0000256" key="3">
    <source>
        <dbReference type="ARBA" id="ARBA00022630"/>
    </source>
</evidence>
<dbReference type="InterPro" id="IPR016166">
    <property type="entry name" value="FAD-bd_PCMH"/>
</dbReference>
<feature type="domain" description="FAD-binding PCMH-type" evidence="8">
    <location>
        <begin position="80"/>
        <end position="282"/>
    </location>
</feature>
<dbReference type="RefSeq" id="XP_020114493.1">
    <property type="nucleotide sequence ID" value="XM_020258904.1"/>
</dbReference>
<reference evidence="9" key="1">
    <citation type="journal article" date="2015" name="Nat. Genet.">
        <title>The pineapple genome and the evolution of CAM photosynthesis.</title>
        <authorList>
            <person name="Ming R."/>
            <person name="VanBuren R."/>
            <person name="Wai C.M."/>
            <person name="Tang H."/>
            <person name="Schatz M.C."/>
            <person name="Bowers J.E."/>
            <person name="Lyons E."/>
            <person name="Wang M.L."/>
            <person name="Chen J."/>
            <person name="Biggers E."/>
            <person name="Zhang J."/>
            <person name="Huang L."/>
            <person name="Zhang L."/>
            <person name="Miao W."/>
            <person name="Zhang J."/>
            <person name="Ye Z."/>
            <person name="Miao C."/>
            <person name="Lin Z."/>
            <person name="Wang H."/>
            <person name="Zhou H."/>
            <person name="Yim W.C."/>
            <person name="Priest H.D."/>
            <person name="Zheng C."/>
            <person name="Woodhouse M."/>
            <person name="Edger P.P."/>
            <person name="Guyot R."/>
            <person name="Guo H.B."/>
            <person name="Guo H."/>
            <person name="Zheng G."/>
            <person name="Singh R."/>
            <person name="Sharma A."/>
            <person name="Min X."/>
            <person name="Zheng Y."/>
            <person name="Lee H."/>
            <person name="Gurtowski J."/>
            <person name="Sedlazeck F.J."/>
            <person name="Harkess A."/>
            <person name="McKain M.R."/>
            <person name="Liao Z."/>
            <person name="Fang J."/>
            <person name="Liu J."/>
            <person name="Zhang X."/>
            <person name="Zhang Q."/>
            <person name="Hu W."/>
            <person name="Qin Y."/>
            <person name="Wang K."/>
            <person name="Chen L.Y."/>
            <person name="Shirley N."/>
            <person name="Lin Y.R."/>
            <person name="Liu L.Y."/>
            <person name="Hernandez A.G."/>
            <person name="Wright C.L."/>
            <person name="Bulone V."/>
            <person name="Tuskan G.A."/>
            <person name="Heath K."/>
            <person name="Zee F."/>
            <person name="Moore P.H."/>
            <person name="Sunkar R."/>
            <person name="Leebens-Mack J.H."/>
            <person name="Mockler T."/>
            <person name="Bennetzen J.L."/>
            <person name="Freeling M."/>
            <person name="Sankoff D."/>
            <person name="Paterson A.H."/>
            <person name="Zhu X."/>
            <person name="Yang X."/>
            <person name="Smith J.A."/>
            <person name="Cushman J.C."/>
            <person name="Paull R.E."/>
            <person name="Yu Q."/>
        </authorList>
    </citation>
    <scope>NUCLEOTIDE SEQUENCE [LARGE SCALE GENOMIC DNA]</scope>
    <source>
        <strain evidence="9">cv. F153</strain>
    </source>
</reference>
<dbReference type="InterPro" id="IPR006094">
    <property type="entry name" value="Oxid_FAD_bind_N"/>
</dbReference>
<dbReference type="Gene3D" id="3.40.462.20">
    <property type="match status" value="1"/>
</dbReference>
<reference evidence="10" key="2">
    <citation type="submission" date="2025-08" db="UniProtKB">
        <authorList>
            <consortium name="RefSeq"/>
        </authorList>
    </citation>
    <scope>IDENTIFICATION</scope>
    <source>
        <tissue evidence="10">Leaf</tissue>
    </source>
</reference>
<dbReference type="InterPro" id="IPR016169">
    <property type="entry name" value="FAD-bd_PCMH_sub2"/>
</dbReference>
<keyword evidence="5" id="KW-0274">FAD</keyword>
<name>A0A6P5HMC6_ANACO</name>
<dbReference type="Pfam" id="PF08031">
    <property type="entry name" value="BBE"/>
    <property type="match status" value="1"/>
</dbReference>
<dbReference type="AlphaFoldDB" id="A0A6P5HMC6"/>
<feature type="chain" id="PRO_5028229246" evidence="7">
    <location>
        <begin position="33"/>
        <end position="529"/>
    </location>
</feature>
<dbReference type="InterPro" id="IPR036318">
    <property type="entry name" value="FAD-bd_PCMH-like_sf"/>
</dbReference>
<evidence type="ECO:0000256" key="2">
    <source>
        <dbReference type="ARBA" id="ARBA00005466"/>
    </source>
</evidence>
<evidence type="ECO:0000259" key="8">
    <source>
        <dbReference type="PROSITE" id="PS51387"/>
    </source>
</evidence>
<dbReference type="PANTHER" id="PTHR32448">
    <property type="entry name" value="OS08G0158400 PROTEIN"/>
    <property type="match status" value="1"/>
</dbReference>
<evidence type="ECO:0000256" key="5">
    <source>
        <dbReference type="ARBA" id="ARBA00022827"/>
    </source>
</evidence>
<keyword evidence="3" id="KW-0285">Flavoprotein</keyword>
<evidence type="ECO:0000256" key="1">
    <source>
        <dbReference type="ARBA" id="ARBA00001974"/>
    </source>
</evidence>
<feature type="signal peptide" evidence="7">
    <location>
        <begin position="1"/>
        <end position="32"/>
    </location>
</feature>
<comment type="cofactor">
    <cofactor evidence="1">
        <name>FAD</name>
        <dbReference type="ChEBI" id="CHEBI:57692"/>
    </cofactor>
</comment>
<protein>
    <submittedName>
        <fullName evidence="10">Reticuline oxidase-like</fullName>
    </submittedName>
</protein>
<dbReference type="GO" id="GO:0071949">
    <property type="term" value="F:FAD binding"/>
    <property type="evidence" value="ECO:0007669"/>
    <property type="project" value="InterPro"/>
</dbReference>
<dbReference type="PROSITE" id="PS51387">
    <property type="entry name" value="FAD_PCMH"/>
    <property type="match status" value="1"/>
</dbReference>
<keyword evidence="4 7" id="KW-0732">Signal</keyword>
<dbReference type="Pfam" id="PF01565">
    <property type="entry name" value="FAD_binding_4"/>
    <property type="match status" value="1"/>
</dbReference>
<dbReference type="GO" id="GO:0016491">
    <property type="term" value="F:oxidoreductase activity"/>
    <property type="evidence" value="ECO:0007669"/>
    <property type="project" value="InterPro"/>
</dbReference>
<dbReference type="Gene3D" id="3.30.465.10">
    <property type="match status" value="1"/>
</dbReference>
<dbReference type="OrthoDB" id="407275at2759"/>
<organism evidence="9 10">
    <name type="scientific">Ananas comosus</name>
    <name type="common">Pineapple</name>
    <name type="synonym">Ananas ananas</name>
    <dbReference type="NCBI Taxonomy" id="4615"/>
    <lineage>
        <taxon>Eukaryota</taxon>
        <taxon>Viridiplantae</taxon>
        <taxon>Streptophyta</taxon>
        <taxon>Embryophyta</taxon>
        <taxon>Tracheophyta</taxon>
        <taxon>Spermatophyta</taxon>
        <taxon>Magnoliopsida</taxon>
        <taxon>Liliopsida</taxon>
        <taxon>Poales</taxon>
        <taxon>Bromeliaceae</taxon>
        <taxon>Bromelioideae</taxon>
        <taxon>Ananas</taxon>
    </lineage>
</organism>
<comment type="similarity">
    <text evidence="2">Belongs to the oxygen-dependent FAD-linked oxidoreductase family.</text>
</comment>
<dbReference type="Gene3D" id="3.30.43.10">
    <property type="entry name" value="Uridine Diphospho-n-acetylenolpyruvylglucosamine Reductase, domain 2"/>
    <property type="match status" value="1"/>
</dbReference>
<evidence type="ECO:0000256" key="4">
    <source>
        <dbReference type="ARBA" id="ARBA00022729"/>
    </source>
</evidence>
<evidence type="ECO:0000313" key="10">
    <source>
        <dbReference type="RefSeq" id="XP_020114493.1"/>
    </source>
</evidence>
<evidence type="ECO:0000313" key="9">
    <source>
        <dbReference type="Proteomes" id="UP000515123"/>
    </source>
</evidence>
<keyword evidence="6" id="KW-0325">Glycoprotein</keyword>
<dbReference type="Proteomes" id="UP000515123">
    <property type="component" value="Linkage group 24"/>
</dbReference>
<proteinExistence type="inferred from homology"/>
<dbReference type="GeneID" id="109728493"/>
<evidence type="ECO:0000256" key="6">
    <source>
        <dbReference type="ARBA" id="ARBA00023180"/>
    </source>
</evidence>
<accession>A0A6P5HMC6</accession>
<dbReference type="InterPro" id="IPR016167">
    <property type="entry name" value="FAD-bd_PCMH_sub1"/>
</dbReference>
<keyword evidence="9" id="KW-1185">Reference proteome</keyword>
<dbReference type="SUPFAM" id="SSF56176">
    <property type="entry name" value="FAD-binding/transporter-associated domain-like"/>
    <property type="match status" value="1"/>
</dbReference>
<dbReference type="InterPro" id="IPR012951">
    <property type="entry name" value="BBE"/>
</dbReference>
<evidence type="ECO:0000256" key="7">
    <source>
        <dbReference type="SAM" id="SignalP"/>
    </source>
</evidence>
<sequence>MATTTTTTTTTIPLLSLFLFSLLFSLLFHADAAQDLATCLTSAGVRNFTLYPSDPSDAATSPYFPLLNASLNNLRFSRSHVPKPRAIVLPTKLSHVPPSVLCLRNSSLRILLRSGGHSYEGLSYTTHETLTLTLTLAGFAILDLMNLNRVEVDVRSATAWVEAGATLGELYVDALLLHPLSSSLLSRPALGPDPFWALRGGGGASFGPVLAWRLRLVPVPPLVSSLSLNLPGSPRFVAGLLHKWQLVAPALPDRVYLSAFVGAGLPGSNRTGLSVTFKCLFLGPSREAARLLNRRFAELGPTGPLWTESSWIESVLFFSGLPEGSTVHDLKDRALRKKTYFKAKSDYVRTPVAYGDLITAVDLLSRQPRAYLILDPYGGAMARIKSDAIAFPHRAGNIYAVQYLIEWTAEDDHRSAEYVAWLQGFYAHMERHVSAGPRAAYVNYVDLDLGQWTAGIGRTNPVEEARAWGERYFLGNYDRLVLAKTAVDPENVFRHAQSIPPLEKSVSFSSSSLNILENISCTEETAKMR</sequence>
<gene>
    <name evidence="10" type="primary">LOC109728493</name>
</gene>